<organism evidence="6 7">
    <name type="scientific">Faucicola osloensis</name>
    <name type="common">Moraxella osloensis</name>
    <dbReference type="NCBI Taxonomy" id="34062"/>
    <lineage>
        <taxon>Bacteria</taxon>
        <taxon>Pseudomonadati</taxon>
        <taxon>Pseudomonadota</taxon>
        <taxon>Gammaproteobacteria</taxon>
        <taxon>Moraxellales</taxon>
        <taxon>Moraxellaceae</taxon>
        <taxon>Faucicola</taxon>
    </lineage>
</organism>
<dbReference type="InterPro" id="IPR009061">
    <property type="entry name" value="DNA-bd_dom_put_sf"/>
</dbReference>
<dbReference type="GO" id="GO:0003677">
    <property type="term" value="F:DNA binding"/>
    <property type="evidence" value="ECO:0007669"/>
    <property type="project" value="UniProtKB-KW"/>
</dbReference>
<evidence type="ECO:0000256" key="1">
    <source>
        <dbReference type="ARBA" id="ARBA00022491"/>
    </source>
</evidence>
<dbReference type="AlphaFoldDB" id="A0A2I1RHS0"/>
<dbReference type="PROSITE" id="PS50937">
    <property type="entry name" value="HTH_MERR_2"/>
    <property type="match status" value="1"/>
</dbReference>
<dbReference type="Gene3D" id="1.10.1660.10">
    <property type="match status" value="1"/>
</dbReference>
<protein>
    <submittedName>
        <fullName evidence="6">MerR family transcriptional regulator</fullName>
    </submittedName>
</protein>
<name>A0A2I1RHS0_FAUOS</name>
<dbReference type="InterPro" id="IPR000551">
    <property type="entry name" value="MerR-type_HTH_dom"/>
</dbReference>
<reference evidence="6 7" key="1">
    <citation type="submission" date="2017-12" db="EMBL/GenBank/DDBJ databases">
        <title>Phylogenetic diversity of female urinary microbiome.</title>
        <authorList>
            <person name="Thomas-White K."/>
            <person name="Wolfe A.J."/>
        </authorList>
    </citation>
    <scope>NUCLEOTIDE SEQUENCE [LARGE SCALE GENOMIC DNA]</scope>
    <source>
        <strain evidence="6 7">UMB0416</strain>
    </source>
</reference>
<evidence type="ECO:0000256" key="4">
    <source>
        <dbReference type="ARBA" id="ARBA00023163"/>
    </source>
</evidence>
<dbReference type="PANTHER" id="PTHR30204">
    <property type="entry name" value="REDOX-CYCLING DRUG-SENSING TRANSCRIPTIONAL ACTIVATOR SOXR"/>
    <property type="match status" value="1"/>
</dbReference>
<dbReference type="EMBL" id="PKJS01000008">
    <property type="protein sequence ID" value="PKZ68668.1"/>
    <property type="molecule type" value="Genomic_DNA"/>
</dbReference>
<dbReference type="SUPFAM" id="SSF46955">
    <property type="entry name" value="Putative DNA-binding domain"/>
    <property type="match status" value="1"/>
</dbReference>
<dbReference type="InterPro" id="IPR047057">
    <property type="entry name" value="MerR_fam"/>
</dbReference>
<proteinExistence type="predicted"/>
<sequence length="111" mass="12825">MLIGEFSKKCHTTNRMIRFYETVGILKPKRNINGYRTYNVQDVTLIQQVVLLNKAGLALKDIALLRDCLQDKPQDFCTTLKDKLELTRSEIDLQINSLEKSKKLLDKILLS</sequence>
<dbReference type="Pfam" id="PF13411">
    <property type="entry name" value="MerR_1"/>
    <property type="match status" value="1"/>
</dbReference>
<keyword evidence="1" id="KW-0678">Repressor</keyword>
<evidence type="ECO:0000259" key="5">
    <source>
        <dbReference type="PROSITE" id="PS50937"/>
    </source>
</evidence>
<feature type="domain" description="HTH merR-type" evidence="5">
    <location>
        <begin position="1"/>
        <end position="68"/>
    </location>
</feature>
<gene>
    <name evidence="6" type="ORF">CYJ96_07275</name>
</gene>
<dbReference type="PANTHER" id="PTHR30204:SF69">
    <property type="entry name" value="MERR-FAMILY TRANSCRIPTIONAL REGULATOR"/>
    <property type="match status" value="1"/>
</dbReference>
<evidence type="ECO:0000313" key="7">
    <source>
        <dbReference type="Proteomes" id="UP000234914"/>
    </source>
</evidence>
<dbReference type="RefSeq" id="WP_101964494.1">
    <property type="nucleotide sequence ID" value="NZ_JAHXPO010000006.1"/>
</dbReference>
<keyword evidence="3" id="KW-0238">DNA-binding</keyword>
<accession>A0A2I1RHS0</accession>
<evidence type="ECO:0000313" key="6">
    <source>
        <dbReference type="EMBL" id="PKZ68668.1"/>
    </source>
</evidence>
<keyword evidence="4" id="KW-0804">Transcription</keyword>
<comment type="caution">
    <text evidence="6">The sequence shown here is derived from an EMBL/GenBank/DDBJ whole genome shotgun (WGS) entry which is preliminary data.</text>
</comment>
<dbReference type="Proteomes" id="UP000234914">
    <property type="component" value="Unassembled WGS sequence"/>
</dbReference>
<dbReference type="GO" id="GO:0003700">
    <property type="term" value="F:DNA-binding transcription factor activity"/>
    <property type="evidence" value="ECO:0007669"/>
    <property type="project" value="InterPro"/>
</dbReference>
<evidence type="ECO:0000256" key="3">
    <source>
        <dbReference type="ARBA" id="ARBA00023125"/>
    </source>
</evidence>
<keyword evidence="2" id="KW-0805">Transcription regulation</keyword>
<dbReference type="SMART" id="SM00422">
    <property type="entry name" value="HTH_MERR"/>
    <property type="match status" value="1"/>
</dbReference>
<evidence type="ECO:0000256" key="2">
    <source>
        <dbReference type="ARBA" id="ARBA00023015"/>
    </source>
</evidence>